<proteinExistence type="predicted"/>
<dbReference type="SUPFAM" id="SSF57196">
    <property type="entry name" value="EGF/Laminin"/>
    <property type="match status" value="1"/>
</dbReference>
<dbReference type="Gene3D" id="2.10.70.10">
    <property type="entry name" value="Complement Module, domain 1"/>
    <property type="match status" value="2"/>
</dbReference>
<dbReference type="Gene3D" id="2.10.25.10">
    <property type="entry name" value="Laminin"/>
    <property type="match status" value="1"/>
</dbReference>
<dbReference type="EMBL" id="UYRT01001384">
    <property type="protein sequence ID" value="VDK29594.1"/>
    <property type="molecule type" value="Genomic_DNA"/>
</dbReference>
<keyword evidence="2" id="KW-0245">EGF-like domain</keyword>
<dbReference type="AlphaFoldDB" id="A0A183CXL5"/>
<evidence type="ECO:0000256" key="1">
    <source>
        <dbReference type="ARBA" id="ARBA00023157"/>
    </source>
</evidence>
<evidence type="ECO:0000256" key="3">
    <source>
        <dbReference type="PROSITE-ProRule" id="PRU00302"/>
    </source>
</evidence>
<dbReference type="CDD" id="cd00033">
    <property type="entry name" value="CCP"/>
    <property type="match status" value="1"/>
</dbReference>
<dbReference type="SUPFAM" id="SSF57535">
    <property type="entry name" value="Complement control module/SCR domain"/>
    <property type="match status" value="2"/>
</dbReference>
<keyword evidence="1 2" id="KW-1015">Disulfide bond</keyword>
<evidence type="ECO:0000313" key="6">
    <source>
        <dbReference type="EMBL" id="VDK29594.1"/>
    </source>
</evidence>
<dbReference type="InterPro" id="IPR000436">
    <property type="entry name" value="Sushi_SCR_CCP_dom"/>
</dbReference>
<evidence type="ECO:0000313" key="8">
    <source>
        <dbReference type="WBParaSite" id="GPUH_0000120601-mRNA-1"/>
    </source>
</evidence>
<reference evidence="8" key="1">
    <citation type="submission" date="2016-06" db="UniProtKB">
        <authorList>
            <consortium name="WormBaseParasite"/>
        </authorList>
    </citation>
    <scope>IDENTIFICATION</scope>
</reference>
<dbReference type="Pfam" id="PF00084">
    <property type="entry name" value="Sushi"/>
    <property type="match status" value="1"/>
</dbReference>
<dbReference type="CDD" id="cd00054">
    <property type="entry name" value="EGF_CA"/>
    <property type="match status" value="1"/>
</dbReference>
<protein>
    <submittedName>
        <fullName evidence="8">Sushi domain-containing protein</fullName>
    </submittedName>
</protein>
<dbReference type="InterPro" id="IPR000742">
    <property type="entry name" value="EGF"/>
</dbReference>
<dbReference type="PROSITE" id="PS50923">
    <property type="entry name" value="SUSHI"/>
    <property type="match status" value="1"/>
</dbReference>
<evidence type="ECO:0000259" key="4">
    <source>
        <dbReference type="PROSITE" id="PS50026"/>
    </source>
</evidence>
<comment type="caution">
    <text evidence="2">Lacks conserved residue(s) required for the propagation of feature annotation.</text>
</comment>
<dbReference type="InterPro" id="IPR001881">
    <property type="entry name" value="EGF-like_Ca-bd_dom"/>
</dbReference>
<keyword evidence="7" id="KW-1185">Reference proteome</keyword>
<dbReference type="SMART" id="SM00179">
    <property type="entry name" value="EGF_CA"/>
    <property type="match status" value="1"/>
</dbReference>
<feature type="domain" description="Sushi" evidence="5">
    <location>
        <begin position="9"/>
        <end position="65"/>
    </location>
</feature>
<dbReference type="SMART" id="SM00032">
    <property type="entry name" value="CCP"/>
    <property type="match status" value="2"/>
</dbReference>
<dbReference type="OrthoDB" id="5814741at2759"/>
<name>A0A183CXL5_9BILA</name>
<gene>
    <name evidence="6" type="ORF">GPUH_LOCUS1205</name>
</gene>
<evidence type="ECO:0000259" key="5">
    <source>
        <dbReference type="PROSITE" id="PS50923"/>
    </source>
</evidence>
<accession>A0A183CXL5</accession>
<dbReference type="PROSITE" id="PS50026">
    <property type="entry name" value="EGF_3"/>
    <property type="match status" value="1"/>
</dbReference>
<dbReference type="SMART" id="SM00181">
    <property type="entry name" value="EGF"/>
    <property type="match status" value="1"/>
</dbReference>
<feature type="domain" description="EGF-like" evidence="4">
    <location>
        <begin position="157"/>
        <end position="192"/>
    </location>
</feature>
<dbReference type="GO" id="GO:0005509">
    <property type="term" value="F:calcium ion binding"/>
    <property type="evidence" value="ECO:0007669"/>
    <property type="project" value="InterPro"/>
</dbReference>
<dbReference type="WBParaSite" id="GPUH_0000120601-mRNA-1">
    <property type="protein sequence ID" value="GPUH_0000120601-mRNA-1"/>
    <property type="gene ID" value="GPUH_0000120601"/>
</dbReference>
<dbReference type="Pfam" id="PF00008">
    <property type="entry name" value="EGF"/>
    <property type="match status" value="1"/>
</dbReference>
<organism evidence="8">
    <name type="scientific">Gongylonema pulchrum</name>
    <dbReference type="NCBI Taxonomy" id="637853"/>
    <lineage>
        <taxon>Eukaryota</taxon>
        <taxon>Metazoa</taxon>
        <taxon>Ecdysozoa</taxon>
        <taxon>Nematoda</taxon>
        <taxon>Chromadorea</taxon>
        <taxon>Rhabditida</taxon>
        <taxon>Spirurina</taxon>
        <taxon>Spiruromorpha</taxon>
        <taxon>Spiruroidea</taxon>
        <taxon>Gongylonematidae</taxon>
        <taxon>Gongylonema</taxon>
    </lineage>
</organism>
<feature type="disulfide bond" evidence="2">
    <location>
        <begin position="161"/>
        <end position="171"/>
    </location>
</feature>
<dbReference type="Proteomes" id="UP000271098">
    <property type="component" value="Unassembled WGS sequence"/>
</dbReference>
<reference evidence="6 7" key="2">
    <citation type="submission" date="2018-11" db="EMBL/GenBank/DDBJ databases">
        <authorList>
            <consortium name="Pathogen Informatics"/>
        </authorList>
    </citation>
    <scope>NUCLEOTIDE SEQUENCE [LARGE SCALE GENOMIC DNA]</scope>
</reference>
<sequence>MLIAPGLGKYCFLPAVAYGTIINITGFEVQSQLYFNCHLGYRAPDGYLSVCTNDGQWIPRPHCQFEQNIHAILVYNYTVVHHLFERAPRMVPGPIRISLVKATPRCYAKSFPYGHFLQQSYADGTVGTFVCNDGFKAAEVHPVCTSGSWNTAPYCNAIDYCASNPCENGTCVELTGGYTCNCFAGFRLTASSEGFTCTGIFFFFILFYIL</sequence>
<keyword evidence="3" id="KW-0768">Sushi</keyword>
<evidence type="ECO:0000313" key="7">
    <source>
        <dbReference type="Proteomes" id="UP000271098"/>
    </source>
</evidence>
<dbReference type="InterPro" id="IPR035976">
    <property type="entry name" value="Sushi/SCR/CCP_sf"/>
</dbReference>
<evidence type="ECO:0000256" key="2">
    <source>
        <dbReference type="PROSITE-ProRule" id="PRU00076"/>
    </source>
</evidence>